<organism evidence="2 3">
    <name type="scientific">Janibacter alittae</name>
    <dbReference type="NCBI Taxonomy" id="3115209"/>
    <lineage>
        <taxon>Bacteria</taxon>
        <taxon>Bacillati</taxon>
        <taxon>Actinomycetota</taxon>
        <taxon>Actinomycetes</taxon>
        <taxon>Micrococcales</taxon>
        <taxon>Intrasporangiaceae</taxon>
        <taxon>Janibacter</taxon>
    </lineage>
</organism>
<dbReference type="SMART" id="SM00347">
    <property type="entry name" value="HTH_MARR"/>
    <property type="match status" value="1"/>
</dbReference>
<dbReference type="InterPro" id="IPR036388">
    <property type="entry name" value="WH-like_DNA-bd_sf"/>
</dbReference>
<dbReference type="Proteomes" id="UP001382727">
    <property type="component" value="Chromosome"/>
</dbReference>
<reference evidence="2 3" key="1">
    <citation type="submission" date="2024-02" db="EMBL/GenBank/DDBJ databases">
        <title>Janibacter sp. nov., isolated from gut of marine sandworm.</title>
        <authorList>
            <person name="Kim B."/>
            <person name="Jun M.O."/>
            <person name="Shin N.-R."/>
        </authorList>
    </citation>
    <scope>NUCLEOTIDE SEQUENCE [LARGE SCALE GENOMIC DNA]</scope>
    <source>
        <strain evidence="2 3">A1S7</strain>
    </source>
</reference>
<dbReference type="RefSeq" id="WP_338748746.1">
    <property type="nucleotide sequence ID" value="NZ_CP144913.1"/>
</dbReference>
<dbReference type="Gene3D" id="1.10.10.10">
    <property type="entry name" value="Winged helix-like DNA-binding domain superfamily/Winged helix DNA-binding domain"/>
    <property type="match status" value="1"/>
</dbReference>
<dbReference type="InterPro" id="IPR000835">
    <property type="entry name" value="HTH_MarR-typ"/>
</dbReference>
<protein>
    <submittedName>
        <fullName evidence="2">MarR family transcriptional regulator</fullName>
    </submittedName>
</protein>
<name>A0ABZ2MFY8_9MICO</name>
<proteinExistence type="predicted"/>
<keyword evidence="3" id="KW-1185">Reference proteome</keyword>
<dbReference type="InterPro" id="IPR039422">
    <property type="entry name" value="MarR/SlyA-like"/>
</dbReference>
<dbReference type="SUPFAM" id="SSF46785">
    <property type="entry name" value="Winged helix' DNA-binding domain"/>
    <property type="match status" value="1"/>
</dbReference>
<accession>A0ABZ2MFY8</accession>
<dbReference type="InterPro" id="IPR036390">
    <property type="entry name" value="WH_DNA-bd_sf"/>
</dbReference>
<dbReference type="PROSITE" id="PS50995">
    <property type="entry name" value="HTH_MARR_2"/>
    <property type="match status" value="1"/>
</dbReference>
<dbReference type="Pfam" id="PF12802">
    <property type="entry name" value="MarR_2"/>
    <property type="match status" value="1"/>
</dbReference>
<evidence type="ECO:0000259" key="1">
    <source>
        <dbReference type="PROSITE" id="PS50995"/>
    </source>
</evidence>
<feature type="domain" description="HTH marR-type" evidence="1">
    <location>
        <begin position="5"/>
        <end position="137"/>
    </location>
</feature>
<evidence type="ECO:0000313" key="3">
    <source>
        <dbReference type="Proteomes" id="UP001382727"/>
    </source>
</evidence>
<dbReference type="PANTHER" id="PTHR33164:SF57">
    <property type="entry name" value="MARR-FAMILY TRANSCRIPTIONAL REGULATOR"/>
    <property type="match status" value="1"/>
</dbReference>
<dbReference type="PANTHER" id="PTHR33164">
    <property type="entry name" value="TRANSCRIPTIONAL REGULATOR, MARR FAMILY"/>
    <property type="match status" value="1"/>
</dbReference>
<sequence>MSASAGQLSVSVIRMLRMLHATRARAPRVHPALEPSHHAVLLALRDAPARVGDIAERNISDASTVSRQVSHLTALGLVEKVPDPQDGRAQLVALSDQGHAVLDELVARREAWFVELLSDWSDEDVATFIHYLDRFCDTVAADERHHP</sequence>
<dbReference type="CDD" id="cd00090">
    <property type="entry name" value="HTH_ARSR"/>
    <property type="match status" value="1"/>
</dbReference>
<dbReference type="EMBL" id="CP144913">
    <property type="protein sequence ID" value="WXB75977.1"/>
    <property type="molecule type" value="Genomic_DNA"/>
</dbReference>
<evidence type="ECO:0000313" key="2">
    <source>
        <dbReference type="EMBL" id="WXB75977.1"/>
    </source>
</evidence>
<dbReference type="PRINTS" id="PR00598">
    <property type="entry name" value="HTHMARR"/>
</dbReference>
<gene>
    <name evidence="2" type="ORF">V1351_13680</name>
</gene>
<dbReference type="InterPro" id="IPR011991">
    <property type="entry name" value="ArsR-like_HTH"/>
</dbReference>